<dbReference type="Gene3D" id="3.10.450.530">
    <property type="entry name" value="Ribonuclease toxin, BrnT, of type II toxin-antitoxin system"/>
    <property type="match status" value="1"/>
</dbReference>
<dbReference type="InterPro" id="IPR007460">
    <property type="entry name" value="BrnT_toxin"/>
</dbReference>
<evidence type="ECO:0000313" key="1">
    <source>
        <dbReference type="EMBL" id="MBW8727280.1"/>
    </source>
</evidence>
<reference evidence="1" key="1">
    <citation type="submission" date="2020-06" db="EMBL/GenBank/DDBJ databases">
        <title>Stable isotope informed genome-resolved metagenomics uncovers potential trophic interactions in rhizosphere soil.</title>
        <authorList>
            <person name="Starr E.P."/>
            <person name="Shi S."/>
            <person name="Blazewicz S.J."/>
            <person name="Koch B.J."/>
            <person name="Probst A.J."/>
            <person name="Hungate B.A."/>
            <person name="Pett-Ridge J."/>
            <person name="Firestone M.K."/>
            <person name="Banfield J.F."/>
        </authorList>
    </citation>
    <scope>NUCLEOTIDE SEQUENCE</scope>
    <source>
        <strain evidence="1">YM_69_17</strain>
    </source>
</reference>
<dbReference type="Proteomes" id="UP000700706">
    <property type="component" value="Unassembled WGS sequence"/>
</dbReference>
<dbReference type="InterPro" id="IPR038573">
    <property type="entry name" value="BrnT_sf"/>
</dbReference>
<name>A0A952KGC8_9PROT</name>
<proteinExistence type="predicted"/>
<sequence>MVFDWDADKAEANLAKHGVAFEAVEDFDISTAVEVVDSRVAYGEERRRAIGFIGHRLHVLIFTRRGSRTRVISLRRANARERRVYDQAKAS</sequence>
<organism evidence="1 2">
    <name type="scientific">Inquilinus limosus</name>
    <dbReference type="NCBI Taxonomy" id="171674"/>
    <lineage>
        <taxon>Bacteria</taxon>
        <taxon>Pseudomonadati</taxon>
        <taxon>Pseudomonadota</taxon>
        <taxon>Alphaproteobacteria</taxon>
        <taxon>Rhodospirillales</taxon>
        <taxon>Rhodospirillaceae</taxon>
        <taxon>Inquilinus</taxon>
    </lineage>
</organism>
<accession>A0A952KGC8</accession>
<dbReference type="Pfam" id="PF04365">
    <property type="entry name" value="BrnT_toxin"/>
    <property type="match status" value="1"/>
</dbReference>
<protein>
    <submittedName>
        <fullName evidence="1">BrnT family toxin</fullName>
    </submittedName>
</protein>
<gene>
    <name evidence="1" type="ORF">JF625_19300</name>
</gene>
<comment type="caution">
    <text evidence="1">The sequence shown here is derived from an EMBL/GenBank/DDBJ whole genome shotgun (WGS) entry which is preliminary data.</text>
</comment>
<dbReference type="EMBL" id="JAEKLZ010000265">
    <property type="protein sequence ID" value="MBW8727280.1"/>
    <property type="molecule type" value="Genomic_DNA"/>
</dbReference>
<dbReference type="AlphaFoldDB" id="A0A952KGC8"/>
<evidence type="ECO:0000313" key="2">
    <source>
        <dbReference type="Proteomes" id="UP000700706"/>
    </source>
</evidence>